<dbReference type="Proteomes" id="UP000234484">
    <property type="component" value="Unassembled WGS sequence"/>
</dbReference>
<dbReference type="AlphaFoldDB" id="A0A2J4JCI3"/>
<reference evidence="2 3" key="1">
    <citation type="submission" date="2017-12" db="EMBL/GenBank/DDBJ databases">
        <title>The characterization of oligonucleotides binding to NgAgo.</title>
        <authorList>
            <person name="Jiang L."/>
            <person name="He B."/>
            <person name="Kang J."/>
            <person name="Yu M."/>
            <person name="Li N."/>
            <person name="Fang Y."/>
            <person name="Tang Z."/>
            <person name="Wu P."/>
            <person name="Yao P."/>
            <person name="Huang J."/>
        </authorList>
    </citation>
    <scope>NUCLEOTIDE SEQUENCE [LARGE SCALE GENOMIC DNA]</scope>
    <source>
        <strain evidence="2 3">SP2</strain>
        <tissue evidence="2">Freeze-dried powder thallus</tissue>
    </source>
</reference>
<sequence>MTDTAGQTDVTIGRSVGAVTGGGGRESATDFVLTFVRQYEHENRESSRSVGLSVSTAACDFRKR</sequence>
<accession>A0A2J4JCI3</accession>
<evidence type="ECO:0000313" key="3">
    <source>
        <dbReference type="Proteomes" id="UP000234484"/>
    </source>
</evidence>
<evidence type="ECO:0000313" key="2">
    <source>
        <dbReference type="EMBL" id="PLK19617.1"/>
    </source>
</evidence>
<comment type="caution">
    <text evidence="2">The sequence shown here is derived from an EMBL/GenBank/DDBJ whole genome shotgun (WGS) entry which is preliminary data.</text>
</comment>
<organism evidence="2 3">
    <name type="scientific">Natronobacterium gregoryi (strain ATCC 43098 / DSM 3393 / CCM 3738 / CIP 104747 / IAM 13177 / JCM 8860 / NBRC 102187 / NCIMB 2189 / SP2)</name>
    <dbReference type="NCBI Taxonomy" id="797304"/>
    <lineage>
        <taxon>Archaea</taxon>
        <taxon>Methanobacteriati</taxon>
        <taxon>Methanobacteriota</taxon>
        <taxon>Stenosarchaea group</taxon>
        <taxon>Halobacteria</taxon>
        <taxon>Halobacteriales</taxon>
        <taxon>Natrialbaceae</taxon>
        <taxon>Natronobacterium</taxon>
    </lineage>
</organism>
<proteinExistence type="predicted"/>
<evidence type="ECO:0000256" key="1">
    <source>
        <dbReference type="SAM" id="MobiDB-lite"/>
    </source>
</evidence>
<feature type="region of interest" description="Disordered" evidence="1">
    <location>
        <begin position="1"/>
        <end position="26"/>
    </location>
</feature>
<dbReference type="EMBL" id="PKKI01000045">
    <property type="protein sequence ID" value="PLK19617.1"/>
    <property type="molecule type" value="Genomic_DNA"/>
</dbReference>
<protein>
    <submittedName>
        <fullName evidence="2">Uncharacterized protein</fullName>
    </submittedName>
</protein>
<feature type="compositionally biased region" description="Polar residues" evidence="1">
    <location>
        <begin position="1"/>
        <end position="10"/>
    </location>
</feature>
<name>A0A2J4JCI3_NATGS</name>
<gene>
    <name evidence="2" type="ORF">CYV19_13900</name>
</gene>